<evidence type="ECO:0000256" key="1">
    <source>
        <dbReference type="SAM" id="SignalP"/>
    </source>
</evidence>
<dbReference type="Pfam" id="PF13149">
    <property type="entry name" value="Mfa_like_1"/>
    <property type="match status" value="1"/>
</dbReference>
<dbReference type="RefSeq" id="WP_186928303.1">
    <property type="nucleotide sequence ID" value="NZ_JACOOJ010000002.1"/>
</dbReference>
<keyword evidence="1" id="KW-0732">Signal</keyword>
<dbReference type="Proteomes" id="UP000651475">
    <property type="component" value="Unassembled WGS sequence"/>
</dbReference>
<dbReference type="PROSITE" id="PS51257">
    <property type="entry name" value="PROKAR_LIPOPROTEIN"/>
    <property type="match status" value="1"/>
</dbReference>
<reference evidence="2 3" key="1">
    <citation type="submission" date="2020-08" db="EMBL/GenBank/DDBJ databases">
        <title>Genome public.</title>
        <authorList>
            <person name="Liu C."/>
            <person name="Sun Q."/>
        </authorList>
    </citation>
    <scope>NUCLEOTIDE SEQUENCE [LARGE SCALE GENOMIC DNA]</scope>
    <source>
        <strain evidence="2 3">NSJ-79</strain>
    </source>
</reference>
<feature type="signal peptide" evidence="1">
    <location>
        <begin position="1"/>
        <end position="20"/>
    </location>
</feature>
<comment type="caution">
    <text evidence="2">The sequence shown here is derived from an EMBL/GenBank/DDBJ whole genome shotgun (WGS) entry which is preliminary data.</text>
</comment>
<dbReference type="InterPro" id="IPR025049">
    <property type="entry name" value="Mfa-like_1"/>
</dbReference>
<protein>
    <submittedName>
        <fullName evidence="2">Fimbrillin family protein</fullName>
    </submittedName>
</protein>
<dbReference type="EMBL" id="JACOOJ010000002">
    <property type="protein sequence ID" value="MBC5631567.1"/>
    <property type="molecule type" value="Genomic_DNA"/>
</dbReference>
<dbReference type="InterPro" id="IPR042278">
    <property type="entry name" value="Mfa-like_1_N"/>
</dbReference>
<organism evidence="2 3">
    <name type="scientific">Parabacteroides hominis</name>
    <dbReference type="NCBI Taxonomy" id="2763057"/>
    <lineage>
        <taxon>Bacteria</taxon>
        <taxon>Pseudomonadati</taxon>
        <taxon>Bacteroidota</taxon>
        <taxon>Bacteroidia</taxon>
        <taxon>Bacteroidales</taxon>
        <taxon>Tannerellaceae</taxon>
        <taxon>Parabacteroides</taxon>
    </lineage>
</organism>
<evidence type="ECO:0000313" key="3">
    <source>
        <dbReference type="Proteomes" id="UP000651475"/>
    </source>
</evidence>
<keyword evidence="3" id="KW-1185">Reference proteome</keyword>
<proteinExistence type="predicted"/>
<sequence>MKQIGYFMATLMLLAFYACSDNDDLQMPNDLRTLSLKVCPELWWQSDASIGVLLLDSKTGTENQFNSEYNVERKGDISYLKPTDVSNVVLLPSDGSSLDLISYRPYSDQLDKENLSLSVDLREQDKWYISGFKASKSVSVSAPVDTAVLVNLEERLAALDIVVHKSKEGSDVPVKLTKDNIYISKVALSGTYSFQNGGFENLIVSDKYPFSLFDESGKAKGVFIPTDNAVTITYIDENGKELVFPIMVADVNGEFKELYLLPGSRAVVTLVINEGNQKATATLN</sequence>
<name>A0ABR7DJN5_9BACT</name>
<dbReference type="Gene3D" id="2.60.40.2620">
    <property type="entry name" value="Fimbrillin-like"/>
    <property type="match status" value="1"/>
</dbReference>
<accession>A0ABR7DJN5</accession>
<evidence type="ECO:0000313" key="2">
    <source>
        <dbReference type="EMBL" id="MBC5631567.1"/>
    </source>
</evidence>
<feature type="chain" id="PRO_5045599349" evidence="1">
    <location>
        <begin position="21"/>
        <end position="284"/>
    </location>
</feature>
<gene>
    <name evidence="2" type="ORF">H8S65_02075</name>
</gene>